<feature type="domain" description="PKS/mFAS DH" evidence="8">
    <location>
        <begin position="547"/>
        <end position="875"/>
    </location>
</feature>
<dbReference type="PANTHER" id="PTHR30468:SF9">
    <property type="entry name" value="ALPHA-KETOGLUTARATE-DEPENDENT TAURINE DIOXYGENASE (AFU_ORTHOLOGUE AFUA_3G01010)"/>
    <property type="match status" value="1"/>
</dbReference>
<dbReference type="VEuPathDB" id="FungiDB:AO090009000078"/>
<dbReference type="SMART" id="SM00826">
    <property type="entry name" value="PKS_DH"/>
    <property type="match status" value="1"/>
</dbReference>
<dbReference type="Gene3D" id="3.40.366.10">
    <property type="entry name" value="Malonyl-Coenzyme A Acyl Carrier Protein, domain 2"/>
    <property type="match status" value="1"/>
</dbReference>
<dbReference type="InterPro" id="IPR016035">
    <property type="entry name" value="Acyl_Trfase/lysoPLipase"/>
</dbReference>
<dbReference type="InterPro" id="IPR013154">
    <property type="entry name" value="ADH-like_N"/>
</dbReference>
<dbReference type="GO" id="GO:0044550">
    <property type="term" value="P:secondary metabolite biosynthetic process"/>
    <property type="evidence" value="ECO:0007669"/>
    <property type="project" value="UniProtKB-ARBA"/>
</dbReference>
<dbReference type="InterPro" id="IPR011032">
    <property type="entry name" value="GroES-like_sf"/>
</dbReference>
<dbReference type="Gene3D" id="3.60.130.10">
    <property type="entry name" value="Clavaminate synthase-like"/>
    <property type="match status" value="1"/>
</dbReference>
<keyword evidence="5" id="KW-0560">Oxidoreductase</keyword>
<dbReference type="GO" id="GO:0046872">
    <property type="term" value="F:metal ion binding"/>
    <property type="evidence" value="ECO:0007669"/>
    <property type="project" value="UniProtKB-KW"/>
</dbReference>
<proteinExistence type="inferred from homology"/>
<dbReference type="AlphaFoldDB" id="A0A1S9D5X6"/>
<dbReference type="InterPro" id="IPR001227">
    <property type="entry name" value="Ac_transferase_dom_sf"/>
</dbReference>
<evidence type="ECO:0000256" key="7">
    <source>
        <dbReference type="PROSITE-ProRule" id="PRU01363"/>
    </source>
</evidence>
<dbReference type="GO" id="GO:0005737">
    <property type="term" value="C:cytoplasm"/>
    <property type="evidence" value="ECO:0007669"/>
    <property type="project" value="TreeGrafter"/>
</dbReference>
<comment type="cofactor">
    <cofactor evidence="1">
        <name>Fe(2+)</name>
        <dbReference type="ChEBI" id="CHEBI:29033"/>
    </cofactor>
</comment>
<dbReference type="SUPFAM" id="SSF50129">
    <property type="entry name" value="GroES-like"/>
    <property type="match status" value="1"/>
</dbReference>
<evidence type="ECO:0000313" key="10">
    <source>
        <dbReference type="Proteomes" id="UP000190312"/>
    </source>
</evidence>
<comment type="caution">
    <text evidence="9">The sequence shown here is derived from an EMBL/GenBank/DDBJ whole genome shotgun (WGS) entry which is preliminary data.</text>
</comment>
<dbReference type="SUPFAM" id="SSF52151">
    <property type="entry name" value="FabD/lysophospholipase-like"/>
    <property type="match status" value="1"/>
</dbReference>
<dbReference type="Pfam" id="PF08240">
    <property type="entry name" value="ADH_N"/>
    <property type="match status" value="1"/>
</dbReference>
<evidence type="ECO:0000256" key="5">
    <source>
        <dbReference type="ARBA" id="ARBA00023002"/>
    </source>
</evidence>
<dbReference type="VEuPathDB" id="FungiDB:AO090009000076"/>
<dbReference type="GO" id="GO:0016740">
    <property type="term" value="F:transferase activity"/>
    <property type="evidence" value="ECO:0007669"/>
    <property type="project" value="InterPro"/>
</dbReference>
<reference evidence="9 10" key="1">
    <citation type="submission" date="2016-10" db="EMBL/GenBank/DDBJ databases">
        <title>Genome sequencing of Aspergillus oryzae BCC7051.</title>
        <authorList>
            <person name="Thammarongtham C."/>
            <person name="Vorapreeda T."/>
            <person name="Nookaew I."/>
            <person name="Srisuk T."/>
            <person name="Land M."/>
            <person name="Jeennor S."/>
            <person name="Laoteng K."/>
        </authorList>
    </citation>
    <scope>NUCLEOTIDE SEQUENCE [LARGE SCALE GENOMIC DNA]</scope>
    <source>
        <strain evidence="9 10">BCC7051</strain>
    </source>
</reference>
<evidence type="ECO:0000256" key="6">
    <source>
        <dbReference type="ARBA" id="ARBA00023004"/>
    </source>
</evidence>
<dbReference type="InterPro" id="IPR042098">
    <property type="entry name" value="TauD-like_sf"/>
</dbReference>
<dbReference type="InterPro" id="IPR042104">
    <property type="entry name" value="PKS_dehydratase_sf"/>
</dbReference>
<keyword evidence="3" id="KW-0479">Metal-binding</keyword>
<protein>
    <submittedName>
        <fullName evidence="9">Taurine catabolism dioxygenase TauD/TfdA</fullName>
    </submittedName>
</protein>
<dbReference type="InterPro" id="IPR049552">
    <property type="entry name" value="PKS_DH_N"/>
</dbReference>
<dbReference type="InterPro" id="IPR049900">
    <property type="entry name" value="PKS_mFAS_DH"/>
</dbReference>
<dbReference type="Gene3D" id="3.10.129.110">
    <property type="entry name" value="Polyketide synthase dehydratase"/>
    <property type="match status" value="1"/>
</dbReference>
<evidence type="ECO:0000256" key="3">
    <source>
        <dbReference type="ARBA" id="ARBA00022723"/>
    </source>
</evidence>
<accession>A0A1S9D5X6</accession>
<dbReference type="InterPro" id="IPR003819">
    <property type="entry name" value="TauD/TfdA-like"/>
</dbReference>
<evidence type="ECO:0000256" key="4">
    <source>
        <dbReference type="ARBA" id="ARBA00022964"/>
    </source>
</evidence>
<evidence type="ECO:0000256" key="2">
    <source>
        <dbReference type="ARBA" id="ARBA00005896"/>
    </source>
</evidence>
<evidence type="ECO:0000256" key="1">
    <source>
        <dbReference type="ARBA" id="ARBA00001954"/>
    </source>
</evidence>
<dbReference type="Proteomes" id="UP000190312">
    <property type="component" value="Unassembled WGS sequence"/>
</dbReference>
<dbReference type="Pfam" id="PF02668">
    <property type="entry name" value="TauD"/>
    <property type="match status" value="1"/>
</dbReference>
<dbReference type="Pfam" id="PF00698">
    <property type="entry name" value="Acyl_transf_1"/>
    <property type="match status" value="1"/>
</dbReference>
<dbReference type="InterPro" id="IPR020807">
    <property type="entry name" value="PKS_DH"/>
</dbReference>
<dbReference type="PROSITE" id="PS52019">
    <property type="entry name" value="PKS_MFAS_DH"/>
    <property type="match status" value="1"/>
</dbReference>
<gene>
    <name evidence="9" type="ORF">OAory_01052860</name>
</gene>
<dbReference type="EMBL" id="MKZY01000011">
    <property type="protein sequence ID" value="OOO04439.1"/>
    <property type="molecule type" value="Genomic_DNA"/>
</dbReference>
<dbReference type="FunFam" id="3.60.130.10:FF:000008">
    <property type="entry name" value="Alpha-ketoglutarate-dependent taurine dioxygenase"/>
    <property type="match status" value="1"/>
</dbReference>
<dbReference type="SUPFAM" id="SSF51197">
    <property type="entry name" value="Clavaminate synthase-like"/>
    <property type="match status" value="1"/>
</dbReference>
<dbReference type="SMART" id="SM00827">
    <property type="entry name" value="PKS_AT"/>
    <property type="match status" value="1"/>
</dbReference>
<dbReference type="InterPro" id="IPR051323">
    <property type="entry name" value="AtsK-like"/>
</dbReference>
<dbReference type="eggNOG" id="KOG1202">
    <property type="taxonomic scope" value="Eukaryota"/>
</dbReference>
<feature type="region of interest" description="N-terminal hotdog fold" evidence="7">
    <location>
        <begin position="547"/>
        <end position="682"/>
    </location>
</feature>
<organism evidence="9 10">
    <name type="scientific">Aspergillus oryzae</name>
    <name type="common">Yellow koji mold</name>
    <dbReference type="NCBI Taxonomy" id="5062"/>
    <lineage>
        <taxon>Eukaryota</taxon>
        <taxon>Fungi</taxon>
        <taxon>Dikarya</taxon>
        <taxon>Ascomycota</taxon>
        <taxon>Pezizomycotina</taxon>
        <taxon>Eurotiomycetes</taxon>
        <taxon>Eurotiomycetidae</taxon>
        <taxon>Eurotiales</taxon>
        <taxon>Aspergillaceae</taxon>
        <taxon>Aspergillus</taxon>
        <taxon>Aspergillus subgen. Circumdati</taxon>
    </lineage>
</organism>
<comment type="caution">
    <text evidence="7">Lacks conserved residue(s) required for the propagation of feature annotation.</text>
</comment>
<sequence>MAPAPIDPRIVDVAEPQKDTLALPAASRERLVKAEIDLSNGYPYRPSRPLYSDDVYNIRNYDRPHVDPGTRADPEKKALLSAAKEVIHLTRHIGTEIVGLQLKDLTDQQKDELGLLIAERSVVFFRDQDLSPQQQKALGEYFGEVEVHPQVPQVPGLPGVSVLWPALQATERAASYRRPGGASRWHTDLVHERQPAGVTHLHNDAVPTIGGDTLWASGYAAYEKLSPEFRKIIDGRTAIYRSAHPYLDRKDPEAGPKYIEREHPIVRVHPATGWKALWVNRAMTDRIVGLDKAESDVILGYLFDVYEKNIDIQVRFKWTPRTSALWDNRITIHNASWDYEGSEPRHGTRVTALAEKPFFDPNAPTRRQALGLLGPDEIQDPSSVTVSGDVDAISELEAVLNEKSIFHRHLKLDVAYHSNHMKNVVEAYFKAIKTIKPATTAIAIFFSSVTGGIAAPADLGPAYWVQNLTSTVLFTNALGKMCADGESRPNMLIELGPHSALKGPIRDTLKGIGPPTAKIAYARTVVRNSEPSHSLLNAAGAADGKRDDILGTMALFSNNLEPTWRNIVRLDDVPWLREQRIQGMSVYPMAGYLAMAIEAAERRAQQHEAIFSRFEFRELKVGAALVLTDDVDTEAVITLRPYTEGTRGNSDIWDEFRICSWNTKRAWTEHCTGHVRVRINGKQQTLVSNVAETGLKHMSIQTKKVMTAATYRIDTQNMYRVLSGVGAGYGPCFQGLENYFSNPHHSRADLYLRDTKKVMYKEGRMELEALYMPTMIRSLIISANLSTIPGDFVKAWCVGGPSLSTPQPTKFDLWATSQDSTEVLINMEGLILTPMKDPNADSGGDVAELCYKIEWQPLHDDKAIAEEERQEPIDYINVTLWSPIVNGIHTKDLLIMQYGTPDGSAKWLSEAISTETTNWKPSIYPLGEIYSCSKHVVVLQTGITSLRDLTVDVFDKAKRTLLNASHLLWVYHLDSPDAQMIVGLTRSLRSEGFGRIATLGLEAKDIEKPTPAILAAMDALWPVDGERSCKELDFRACGSDLVVPRVTNDTVANAFVHKETHEKTISVQPFYQSGRRFKLEIASPGSLDTLYFADDNVGMLGDDEIEIEVKATGLNFKDIVVAMCQLAQPWLGIECSGVISSVGKNVSSFTVGQRVVALPEGAFSTYALSRAASAAPIPENI</sequence>
<evidence type="ECO:0000313" key="9">
    <source>
        <dbReference type="EMBL" id="OOO04439.1"/>
    </source>
</evidence>
<dbReference type="InterPro" id="IPR014043">
    <property type="entry name" value="Acyl_transferase_dom"/>
</dbReference>
<feature type="region of interest" description="C-terminal hotdog fold" evidence="7">
    <location>
        <begin position="710"/>
        <end position="875"/>
    </location>
</feature>
<dbReference type="Gene3D" id="3.90.180.10">
    <property type="entry name" value="Medium-chain alcohol dehydrogenases, catalytic domain"/>
    <property type="match status" value="1"/>
</dbReference>
<dbReference type="Pfam" id="PF21089">
    <property type="entry name" value="PKS_DH_N"/>
    <property type="match status" value="1"/>
</dbReference>
<dbReference type="PANTHER" id="PTHR30468">
    <property type="entry name" value="ALPHA-KETOGLUTARATE-DEPENDENT SULFONATE DIOXYGENASE"/>
    <property type="match status" value="1"/>
</dbReference>
<dbReference type="GO" id="GO:0016706">
    <property type="term" value="F:2-oxoglutarate-dependent dioxygenase activity"/>
    <property type="evidence" value="ECO:0007669"/>
    <property type="project" value="TreeGrafter"/>
</dbReference>
<keyword evidence="4 9" id="KW-0223">Dioxygenase</keyword>
<comment type="similarity">
    <text evidence="2">Belongs to the TfdA dioxygenase family.</text>
</comment>
<name>A0A1S9D5X6_ASPOZ</name>
<dbReference type="OrthoDB" id="10257314at2759"/>
<evidence type="ECO:0000259" key="8">
    <source>
        <dbReference type="PROSITE" id="PS52019"/>
    </source>
</evidence>
<keyword evidence="6" id="KW-0408">Iron</keyword>